<dbReference type="EMBL" id="WKPJ01000003">
    <property type="protein sequence ID" value="MSA88415.1"/>
    <property type="molecule type" value="Genomic_DNA"/>
</dbReference>
<evidence type="ECO:0000313" key="1">
    <source>
        <dbReference type="EMBL" id="MSA88415.1"/>
    </source>
</evidence>
<proteinExistence type="predicted"/>
<keyword evidence="4" id="KW-1185">Reference proteome</keyword>
<sequence>MQYYKLSLRVQGKITQIPDSQKLFGALIYAYKDDWGDEEATILTDKIFQKELFFALSSLLPQGTLPLPGNWLIEKNQSQKGMLDKAFYKEIKKRTYIPSDQIQLILQQPNMTKMIYPYVTVESKQQVHASLESLLYDLPGLEPTLYSVNETLVNYVLNEKQECTRVVDYDVYIEVEESEAGKAWIKWIQSQCQNRTILPLGPRMSQGLNLYQLCDLQAITLPESKGYYLNLGMFVPQQIDYSHSYCKLFTSQRRPYHVSGGWQDQSKIMTYIDLGSLICTQNKREAGRSLKIEENRILFGNAFLYPVEVN</sequence>
<dbReference type="EMBL" id="WKPI01000006">
    <property type="protein sequence ID" value="MSC32611.1"/>
    <property type="molecule type" value="Genomic_DNA"/>
</dbReference>
<protein>
    <submittedName>
        <fullName evidence="1">Uncharacterized protein</fullName>
    </submittedName>
</protein>
<evidence type="ECO:0000313" key="3">
    <source>
        <dbReference type="Proteomes" id="UP000433575"/>
    </source>
</evidence>
<dbReference type="Proteomes" id="UP000433575">
    <property type="component" value="Unassembled WGS sequence"/>
</dbReference>
<evidence type="ECO:0000313" key="4">
    <source>
        <dbReference type="Proteomes" id="UP000480929"/>
    </source>
</evidence>
<comment type="caution">
    <text evidence="1">The sequence shown here is derived from an EMBL/GenBank/DDBJ whole genome shotgun (WGS) entry which is preliminary data.</text>
</comment>
<organism evidence="1 3">
    <name type="scientific">Holdemania massiliensis</name>
    <dbReference type="NCBI Taxonomy" id="1468449"/>
    <lineage>
        <taxon>Bacteria</taxon>
        <taxon>Bacillati</taxon>
        <taxon>Bacillota</taxon>
        <taxon>Erysipelotrichia</taxon>
        <taxon>Erysipelotrichales</taxon>
        <taxon>Erysipelotrichaceae</taxon>
        <taxon>Holdemania</taxon>
    </lineage>
</organism>
<gene>
    <name evidence="2" type="ORF">GKD88_05705</name>
    <name evidence="1" type="ORF">GKE08_03655</name>
</gene>
<dbReference type="Proteomes" id="UP000480929">
    <property type="component" value="Unassembled WGS sequence"/>
</dbReference>
<dbReference type="RefSeq" id="WP_154237985.1">
    <property type="nucleotide sequence ID" value="NZ_CAUFAO010000001.1"/>
</dbReference>
<evidence type="ECO:0000313" key="2">
    <source>
        <dbReference type="EMBL" id="MSC32611.1"/>
    </source>
</evidence>
<dbReference type="OrthoDB" id="2608266at2"/>
<reference evidence="3 4" key="1">
    <citation type="journal article" date="2019" name="Nat. Med.">
        <title>A library of human gut bacterial isolates paired with longitudinal multiomics data enables mechanistic microbiome research.</title>
        <authorList>
            <person name="Poyet M."/>
            <person name="Groussin M."/>
            <person name="Gibbons S.M."/>
            <person name="Avila-Pacheco J."/>
            <person name="Jiang X."/>
            <person name="Kearney S.M."/>
            <person name="Perrotta A.R."/>
            <person name="Berdy B."/>
            <person name="Zhao S."/>
            <person name="Lieberman T.D."/>
            <person name="Swanson P.K."/>
            <person name="Smith M."/>
            <person name="Roesemann S."/>
            <person name="Alexander J.E."/>
            <person name="Rich S.A."/>
            <person name="Livny J."/>
            <person name="Vlamakis H."/>
            <person name="Clish C."/>
            <person name="Bullock K."/>
            <person name="Deik A."/>
            <person name="Scott J."/>
            <person name="Pierce K.A."/>
            <person name="Xavier R.J."/>
            <person name="Alm E.J."/>
        </authorList>
    </citation>
    <scope>NUCLEOTIDE SEQUENCE [LARGE SCALE GENOMIC DNA]</scope>
    <source>
        <strain evidence="1 3">BIOML-A4</strain>
        <strain evidence="2 4">BIOML-A5</strain>
    </source>
</reference>
<name>A0A6N7S448_9FIRM</name>
<accession>A0A6N7S448</accession>
<dbReference type="AlphaFoldDB" id="A0A6N7S448"/>